<dbReference type="GO" id="GO:0008270">
    <property type="term" value="F:zinc ion binding"/>
    <property type="evidence" value="ECO:0007669"/>
    <property type="project" value="UniProtKB-KW"/>
</dbReference>
<organism evidence="11 12">
    <name type="scientific">Paspalum notatum var. saurae</name>
    <dbReference type="NCBI Taxonomy" id="547442"/>
    <lineage>
        <taxon>Eukaryota</taxon>
        <taxon>Viridiplantae</taxon>
        <taxon>Streptophyta</taxon>
        <taxon>Embryophyta</taxon>
        <taxon>Tracheophyta</taxon>
        <taxon>Spermatophyta</taxon>
        <taxon>Magnoliopsida</taxon>
        <taxon>Liliopsida</taxon>
        <taxon>Poales</taxon>
        <taxon>Poaceae</taxon>
        <taxon>PACMAD clade</taxon>
        <taxon>Panicoideae</taxon>
        <taxon>Andropogonodae</taxon>
        <taxon>Paspaleae</taxon>
        <taxon>Paspalinae</taxon>
        <taxon>Paspalum</taxon>
    </lineage>
</organism>
<dbReference type="AlphaFoldDB" id="A0AAQ3SI97"/>
<dbReference type="Gene3D" id="3.30.70.270">
    <property type="match status" value="2"/>
</dbReference>
<evidence type="ECO:0000259" key="10">
    <source>
        <dbReference type="PROSITE" id="PS50878"/>
    </source>
</evidence>
<keyword evidence="12" id="KW-1185">Reference proteome</keyword>
<dbReference type="SUPFAM" id="SSF56672">
    <property type="entry name" value="DNA/RNA polymerases"/>
    <property type="match status" value="1"/>
</dbReference>
<dbReference type="FunFam" id="1.10.340.70:FF:000001">
    <property type="entry name" value="Retrovirus-related Pol polyprotein from transposon gypsy-like Protein"/>
    <property type="match status" value="1"/>
</dbReference>
<feature type="domain" description="Reverse transcriptase" evidence="10">
    <location>
        <begin position="523"/>
        <end position="703"/>
    </location>
</feature>
<dbReference type="Gene3D" id="3.10.10.10">
    <property type="entry name" value="HIV Type 1 Reverse Transcriptase, subunit A, domain 1"/>
    <property type="match status" value="1"/>
</dbReference>
<name>A0AAQ3SI97_PASNO</name>
<feature type="domain" description="CCHC-type" evidence="9">
    <location>
        <begin position="403"/>
        <end position="416"/>
    </location>
</feature>
<dbReference type="Pfam" id="PF17921">
    <property type="entry name" value="Integrase_H2C2"/>
    <property type="match status" value="1"/>
</dbReference>
<sequence length="1090" mass="124669">MAYLHSAKEGSTQELLLVDKQNNEWHQEQEDDSREGWTRYAEVTLLRRHNLGTTAGLNRTSDGTSGDGGSICGNARVLVESQALRKRCIGPPTLSTQRSRVGATLGGNMVTPPEASAQGAAHGAQFPPELIALVAQQGQIIDMLIQEQQRRNPQEISYTEFAALQPPIFTTATDPLDADDWLWIIESKFSLLPRLTEQQKARFAARCLHGPSGAWCASFLAMQPTGHLVLWDEFRAAFRAHYLPPSLIELKQREFRALQQGDMSVLEYVQAFICLSQYSLEDVDTDPCRAARLLGGFDPTLLTYLGRRYDSFTELVDVAIDMEQRLRQAHEDQQRKRLASTLQSGSSQRQRVVHRPPPRICYIDMPQQQEQHCGTQHHPSSYSVPPHPPASVPPGKPSAKYPCYKCGKTGHFSKNCLALRRSQAPVLIRGNQRQNKKKGPKRDPAPTEGHVHYTHIDQIPEEAQLIEKIPVVSDFSDVFPEELPGLQLDRDVEFAIELVPSTAPVSRRPYRMAPNELKELKVQLQELLDKGSSPWGCPALFVEKKDQGGKRICVDYRPLNAVTIKNKYPLPHIDILFDQLAGAKVFSKIDLRSGYYQIKIREEDIPKTAFLTRYGLYEYLVMSFGLTNAPAFFMYMMNSVFMNELDKFVVVFIDDILIYSKREEEHKEHLRIVLTRLREHKLYAKFSKCAFWLKEVSFLGHILSEKGVAVDPSTVKDVMNWKQPETVTEIWSFLGLAGYYSRFIKDFSKTAKPMTSLTKKNDKYVWSSNCEEAFQTLKKLLTSAPVLAQPDITKPFDVYCDASGNGLGCVLMQEGRVIAYASCQLRKHEANYPTHDLELAAVVHALKIWRHYLLGNTCHIYTDHKSLKYILTQPELNMRQRRWLELIKDYDLEIHYHPGKANVVADALSRKAHCSVIEARPMVRVICCEMDEIEMPTEQHAELYNLIIEPTIKDQIIVAQKKDKGMAHIRDEINERKKACFRLDEEGVLWFKNRLVVPKDMELRKKILDEAHTSMFTMHPGSNKMYEDLKHKFWWTRMKREIAKYVSECDVCQKVKADHLKPAGMLQPLAVPAWKWEDIHMDFIIGLPRT</sequence>
<keyword evidence="1" id="KW-0808">Transferase</keyword>
<evidence type="ECO:0000256" key="5">
    <source>
        <dbReference type="ARBA" id="ARBA00022801"/>
    </source>
</evidence>
<dbReference type="Gene3D" id="4.10.60.10">
    <property type="entry name" value="Zinc finger, CCHC-type"/>
    <property type="match status" value="1"/>
</dbReference>
<feature type="compositionally biased region" description="Pro residues" evidence="8">
    <location>
        <begin position="385"/>
        <end position="396"/>
    </location>
</feature>
<evidence type="ECO:0000256" key="6">
    <source>
        <dbReference type="ARBA" id="ARBA00022918"/>
    </source>
</evidence>
<dbReference type="GO" id="GO:0004519">
    <property type="term" value="F:endonuclease activity"/>
    <property type="evidence" value="ECO:0007669"/>
    <property type="project" value="UniProtKB-KW"/>
</dbReference>
<dbReference type="FunFam" id="3.30.70.270:FF:000020">
    <property type="entry name" value="Transposon Tf2-6 polyprotein-like Protein"/>
    <property type="match status" value="1"/>
</dbReference>
<evidence type="ECO:0000256" key="1">
    <source>
        <dbReference type="ARBA" id="ARBA00022679"/>
    </source>
</evidence>
<evidence type="ECO:0000256" key="3">
    <source>
        <dbReference type="ARBA" id="ARBA00022722"/>
    </source>
</evidence>
<dbReference type="EMBL" id="CP144745">
    <property type="protein sequence ID" value="WVZ52472.1"/>
    <property type="molecule type" value="Genomic_DNA"/>
</dbReference>
<dbReference type="GO" id="GO:0003676">
    <property type="term" value="F:nucleic acid binding"/>
    <property type="evidence" value="ECO:0007669"/>
    <property type="project" value="InterPro"/>
</dbReference>
<dbReference type="InterPro" id="IPR036875">
    <property type="entry name" value="Znf_CCHC_sf"/>
</dbReference>
<gene>
    <name evidence="11" type="ORF">U9M48_003526</name>
</gene>
<dbReference type="InterPro" id="IPR005162">
    <property type="entry name" value="Retrotrans_gag_dom"/>
</dbReference>
<feature type="region of interest" description="Disordered" evidence="8">
    <location>
        <begin position="428"/>
        <end position="449"/>
    </location>
</feature>
<dbReference type="InterPro" id="IPR001878">
    <property type="entry name" value="Znf_CCHC"/>
</dbReference>
<dbReference type="Pfam" id="PF17917">
    <property type="entry name" value="RT_RNaseH"/>
    <property type="match status" value="1"/>
</dbReference>
<evidence type="ECO:0000259" key="9">
    <source>
        <dbReference type="PROSITE" id="PS50158"/>
    </source>
</evidence>
<proteinExistence type="predicted"/>
<feature type="region of interest" description="Disordered" evidence="8">
    <location>
        <begin position="367"/>
        <end position="397"/>
    </location>
</feature>
<evidence type="ECO:0008006" key="13">
    <source>
        <dbReference type="Google" id="ProtNLM"/>
    </source>
</evidence>
<dbReference type="Pfam" id="PF00078">
    <property type="entry name" value="RVT_1"/>
    <property type="match status" value="1"/>
</dbReference>
<keyword evidence="7" id="KW-0863">Zinc-finger</keyword>
<dbReference type="InterPro" id="IPR041588">
    <property type="entry name" value="Integrase_H2C2"/>
</dbReference>
<dbReference type="SUPFAM" id="SSF57756">
    <property type="entry name" value="Retrovirus zinc finger-like domains"/>
    <property type="match status" value="1"/>
</dbReference>
<dbReference type="GO" id="GO:0016787">
    <property type="term" value="F:hydrolase activity"/>
    <property type="evidence" value="ECO:0007669"/>
    <property type="project" value="UniProtKB-KW"/>
</dbReference>
<dbReference type="Pfam" id="PF03732">
    <property type="entry name" value="Retrotrans_gag"/>
    <property type="match status" value="1"/>
</dbReference>
<evidence type="ECO:0000313" key="12">
    <source>
        <dbReference type="Proteomes" id="UP001341281"/>
    </source>
</evidence>
<dbReference type="FunFam" id="3.10.20.370:FF:000001">
    <property type="entry name" value="Retrovirus-related Pol polyprotein from transposon 17.6-like protein"/>
    <property type="match status" value="1"/>
</dbReference>
<dbReference type="PANTHER" id="PTHR37984">
    <property type="entry name" value="PROTEIN CBG26694"/>
    <property type="match status" value="1"/>
</dbReference>
<dbReference type="PANTHER" id="PTHR37984:SF5">
    <property type="entry name" value="PROTEIN NYNRIN-LIKE"/>
    <property type="match status" value="1"/>
</dbReference>
<dbReference type="InterPro" id="IPR050951">
    <property type="entry name" value="Retrovirus_Pol_polyprotein"/>
</dbReference>
<dbReference type="InterPro" id="IPR043502">
    <property type="entry name" value="DNA/RNA_pol_sf"/>
</dbReference>
<keyword evidence="2" id="KW-0548">Nucleotidyltransferase</keyword>
<dbReference type="InterPro" id="IPR041373">
    <property type="entry name" value="RT_RNaseH"/>
</dbReference>
<dbReference type="Gene3D" id="3.30.420.10">
    <property type="entry name" value="Ribonuclease H-like superfamily/Ribonuclease H"/>
    <property type="match status" value="1"/>
</dbReference>
<keyword evidence="7" id="KW-0862">Zinc</keyword>
<evidence type="ECO:0000256" key="2">
    <source>
        <dbReference type="ARBA" id="ARBA00022695"/>
    </source>
</evidence>
<evidence type="ECO:0000256" key="8">
    <source>
        <dbReference type="SAM" id="MobiDB-lite"/>
    </source>
</evidence>
<keyword evidence="7" id="KW-0479">Metal-binding</keyword>
<feature type="region of interest" description="Disordered" evidence="8">
    <location>
        <begin position="331"/>
        <end position="354"/>
    </location>
</feature>
<evidence type="ECO:0000313" key="11">
    <source>
        <dbReference type="EMBL" id="WVZ52472.1"/>
    </source>
</evidence>
<dbReference type="InterPro" id="IPR000477">
    <property type="entry name" value="RT_dom"/>
</dbReference>
<keyword evidence="5" id="KW-0378">Hydrolase</keyword>
<reference evidence="11 12" key="1">
    <citation type="submission" date="2024-02" db="EMBL/GenBank/DDBJ databases">
        <title>High-quality chromosome-scale genome assembly of Pensacola bahiagrass (Paspalum notatum Flugge var. saurae).</title>
        <authorList>
            <person name="Vega J.M."/>
            <person name="Podio M."/>
            <person name="Orjuela J."/>
            <person name="Siena L.A."/>
            <person name="Pessino S.C."/>
            <person name="Combes M.C."/>
            <person name="Mariac C."/>
            <person name="Albertini E."/>
            <person name="Pupilli F."/>
            <person name="Ortiz J.P.A."/>
            <person name="Leblanc O."/>
        </authorList>
    </citation>
    <scope>NUCLEOTIDE SEQUENCE [LARGE SCALE GENOMIC DNA]</scope>
    <source>
        <strain evidence="11">R1</strain>
        <tissue evidence="11">Leaf</tissue>
    </source>
</reference>
<evidence type="ECO:0000256" key="4">
    <source>
        <dbReference type="ARBA" id="ARBA00022759"/>
    </source>
</evidence>
<keyword evidence="4" id="KW-0255">Endonuclease</keyword>
<keyword evidence="6" id="KW-0695">RNA-directed DNA polymerase</keyword>
<accession>A0AAQ3SI97</accession>
<dbReference type="GO" id="GO:0003964">
    <property type="term" value="F:RNA-directed DNA polymerase activity"/>
    <property type="evidence" value="ECO:0007669"/>
    <property type="project" value="UniProtKB-KW"/>
</dbReference>
<dbReference type="PROSITE" id="PS50878">
    <property type="entry name" value="RT_POL"/>
    <property type="match status" value="1"/>
</dbReference>
<dbReference type="Proteomes" id="UP001341281">
    <property type="component" value="Chromosome 01"/>
</dbReference>
<dbReference type="Pfam" id="PF00098">
    <property type="entry name" value="zf-CCHC"/>
    <property type="match status" value="1"/>
</dbReference>
<protein>
    <recommendedName>
        <fullName evidence="13">Reverse transcriptase</fullName>
    </recommendedName>
</protein>
<dbReference type="SMART" id="SM00343">
    <property type="entry name" value="ZnF_C2HC"/>
    <property type="match status" value="1"/>
</dbReference>
<dbReference type="InterPro" id="IPR036397">
    <property type="entry name" value="RNaseH_sf"/>
</dbReference>
<keyword evidence="3" id="KW-0540">Nuclease</keyword>
<dbReference type="Gene3D" id="1.10.340.70">
    <property type="match status" value="1"/>
</dbReference>
<dbReference type="CDD" id="cd01647">
    <property type="entry name" value="RT_LTR"/>
    <property type="match status" value="1"/>
</dbReference>
<dbReference type="PROSITE" id="PS50158">
    <property type="entry name" value="ZF_CCHC"/>
    <property type="match status" value="1"/>
</dbReference>
<dbReference type="CDD" id="cd09274">
    <property type="entry name" value="RNase_HI_RT_Ty3"/>
    <property type="match status" value="1"/>
</dbReference>
<evidence type="ECO:0000256" key="7">
    <source>
        <dbReference type="PROSITE-ProRule" id="PRU00047"/>
    </source>
</evidence>
<dbReference type="InterPro" id="IPR043128">
    <property type="entry name" value="Rev_trsase/Diguanyl_cyclase"/>
</dbReference>